<proteinExistence type="predicted"/>
<dbReference type="Proteomes" id="UP000198883">
    <property type="component" value="Unassembled WGS sequence"/>
</dbReference>
<dbReference type="AlphaFoldDB" id="A0A1H7XZX5"/>
<evidence type="ECO:0000256" key="1">
    <source>
        <dbReference type="SAM" id="Phobius"/>
    </source>
</evidence>
<reference evidence="4" key="2">
    <citation type="submission" date="2016-10" db="EMBL/GenBank/DDBJ databases">
        <authorList>
            <person name="de Groot N.N."/>
        </authorList>
    </citation>
    <scope>NUCLEOTIDE SEQUENCE [LARGE SCALE GENOMIC DNA]</scope>
    <source>
        <strain evidence="4">DSM 24204</strain>
    </source>
</reference>
<keyword evidence="1" id="KW-1133">Transmembrane helix</keyword>
<accession>A0A1H7XZX5</accession>
<evidence type="ECO:0000313" key="5">
    <source>
        <dbReference type="Proteomes" id="UP000198883"/>
    </source>
</evidence>
<dbReference type="InterPro" id="IPR035333">
    <property type="entry name" value="DUF5389"/>
</dbReference>
<name>A0A1H7XZX5_9PAST</name>
<dbReference type="Proteomes" id="UP001224812">
    <property type="component" value="Unassembled WGS sequence"/>
</dbReference>
<feature type="transmembrane region" description="Helical" evidence="1">
    <location>
        <begin position="43"/>
        <end position="65"/>
    </location>
</feature>
<dbReference type="EMBL" id="JASAYT010000016">
    <property type="protein sequence ID" value="MDP8174973.1"/>
    <property type="molecule type" value="Genomic_DNA"/>
</dbReference>
<dbReference type="OrthoDB" id="5690765at2"/>
<evidence type="ECO:0000313" key="2">
    <source>
        <dbReference type="EMBL" id="MDP8085715.1"/>
    </source>
</evidence>
<dbReference type="STRING" id="97481.SAMN05444853_1158"/>
<protein>
    <submittedName>
        <fullName evidence="2">DUF5389 family protein</fullName>
    </submittedName>
</protein>
<reference evidence="3" key="4">
    <citation type="journal article" date="2023" name="Front. Microbiol.">
        <title>Phylogeography and host specificity of Pasteurellaceae pathogenic to sea-farmed fish in the north-east Atlantic.</title>
        <authorList>
            <person name="Gulla S."/>
            <person name="Colquhoun D.J."/>
            <person name="Olsen A.B."/>
            <person name="Spilsberg B."/>
            <person name="Lagesen K."/>
            <person name="Aakesson C.P."/>
            <person name="Strom S."/>
            <person name="Manji F."/>
            <person name="Birkbeck T.H."/>
            <person name="Nilsen H.K."/>
        </authorList>
    </citation>
    <scope>NUCLEOTIDE SEQUENCE</scope>
    <source>
        <strain evidence="3">98B1</strain>
    </source>
</reference>
<evidence type="ECO:0000313" key="4">
    <source>
        <dbReference type="EMBL" id="SEM38489.1"/>
    </source>
</evidence>
<keyword evidence="1" id="KW-0472">Membrane</keyword>
<dbReference type="GeneID" id="83543649"/>
<keyword evidence="1" id="KW-0812">Transmembrane</keyword>
<reference evidence="2 6" key="3">
    <citation type="journal article" date="2023" name="Front. Microbiol.">
        <title>Phylogeography and host specificity of Pasteurellaceae pathogenic to sea-farmed fish in the north-east Atlantic.</title>
        <authorList>
            <person name="Gulla S."/>
            <person name="Colquhoun D.J."/>
            <person name="Olsen A.B."/>
            <person name="Spilsberg B."/>
            <person name="Lagesen K."/>
            <person name="Aakesson C.P."/>
            <person name="Strom S."/>
            <person name="Manji F."/>
            <person name="Birkbeck T.H."/>
            <person name="Nilsen H.K."/>
        </authorList>
    </citation>
    <scope>NUCLEOTIDE SEQUENCE [LARGE SCALE GENOMIC DNA]</scope>
    <source>
        <strain evidence="2 6">VIO11850</strain>
    </source>
</reference>
<reference evidence="5" key="1">
    <citation type="submission" date="2016-10" db="EMBL/GenBank/DDBJ databases">
        <authorList>
            <person name="Varghese N."/>
            <person name="Submissions S."/>
        </authorList>
    </citation>
    <scope>NUCLEOTIDE SEQUENCE [LARGE SCALE GENOMIC DNA]</scope>
    <source>
        <strain evidence="5">DSM 24204</strain>
    </source>
</reference>
<dbReference type="EMBL" id="JASAVS010000015">
    <property type="protein sequence ID" value="MDP8085715.1"/>
    <property type="molecule type" value="Genomic_DNA"/>
</dbReference>
<dbReference type="Proteomes" id="UP001231736">
    <property type="component" value="Unassembled WGS sequence"/>
</dbReference>
<evidence type="ECO:0000313" key="3">
    <source>
        <dbReference type="EMBL" id="MDP8174973.1"/>
    </source>
</evidence>
<organism evidence="4 5">
    <name type="scientific">Phocoenobacter skyensis</name>
    <dbReference type="NCBI Taxonomy" id="97481"/>
    <lineage>
        <taxon>Bacteria</taxon>
        <taxon>Pseudomonadati</taxon>
        <taxon>Pseudomonadota</taxon>
        <taxon>Gammaproteobacteria</taxon>
        <taxon>Pasteurellales</taxon>
        <taxon>Pasteurellaceae</taxon>
        <taxon>Phocoenobacter</taxon>
    </lineage>
</organism>
<gene>
    <name evidence="2" type="ORF">QJT92_07270</name>
    <name evidence="3" type="ORF">QJU97_05840</name>
    <name evidence="4" type="ORF">SAMN05444853_1158</name>
</gene>
<sequence length="97" mass="10958">MNSSFSKFSWALGGLCLPCALWPLALLLTPALSNHIQFSSLQLNLLSISLWVYPFILFTIAYLLFKLHKTNVKLAKQLLLVAFIGAYGYWGYIFSLI</sequence>
<evidence type="ECO:0000313" key="6">
    <source>
        <dbReference type="Proteomes" id="UP001224812"/>
    </source>
</evidence>
<feature type="transmembrane region" description="Helical" evidence="1">
    <location>
        <begin position="77"/>
        <end position="95"/>
    </location>
</feature>
<keyword evidence="6" id="KW-1185">Reference proteome</keyword>
<dbReference type="EMBL" id="FOBN01000015">
    <property type="protein sequence ID" value="SEM38489.1"/>
    <property type="molecule type" value="Genomic_DNA"/>
</dbReference>
<dbReference type="RefSeq" id="WP_090922114.1">
    <property type="nucleotide sequence ID" value="NZ_CP016180.1"/>
</dbReference>
<dbReference type="Pfam" id="PF17364">
    <property type="entry name" value="DUF5389"/>
    <property type="match status" value="1"/>
</dbReference>